<keyword evidence="2" id="KW-1185">Reference proteome</keyword>
<name>A0AC61RC04_9BACT</name>
<evidence type="ECO:0000313" key="2">
    <source>
        <dbReference type="Proteomes" id="UP000306319"/>
    </source>
</evidence>
<keyword evidence="1" id="KW-0689">Ribosomal protein</keyword>
<proteinExistence type="predicted"/>
<evidence type="ECO:0000313" key="1">
    <source>
        <dbReference type="EMBL" id="TGY76809.1"/>
    </source>
</evidence>
<dbReference type="Proteomes" id="UP000306319">
    <property type="component" value="Unassembled WGS sequence"/>
</dbReference>
<accession>A0AC61RC04</accession>
<reference evidence="1" key="1">
    <citation type="submission" date="2019-04" db="EMBL/GenBank/DDBJ databases">
        <title>Microbes associate with the intestines of laboratory mice.</title>
        <authorList>
            <person name="Navarre W."/>
            <person name="Wong E."/>
            <person name="Huang K."/>
            <person name="Tropini C."/>
            <person name="Ng K."/>
            <person name="Yu B."/>
        </authorList>
    </citation>
    <scope>NUCLEOTIDE SEQUENCE</scope>
    <source>
        <strain evidence="1">NM04_E33</strain>
    </source>
</reference>
<sequence>MANHKSSLKRIRQAEKRRLENRYWAKTARNAVRRVRKMTDKAEATEAYNKVSALLQRLGRKNIISKNKASNLCSGLALHINKLA</sequence>
<comment type="caution">
    <text evidence="1">The sequence shown here is derived from an EMBL/GenBank/DDBJ whole genome shotgun (WGS) entry which is preliminary data.</text>
</comment>
<protein>
    <submittedName>
        <fullName evidence="1">30S ribosomal protein S20</fullName>
    </submittedName>
</protein>
<keyword evidence="1" id="KW-0687">Ribonucleoprotein</keyword>
<gene>
    <name evidence="1" type="ORF">E5331_17450</name>
</gene>
<dbReference type="EMBL" id="SRYB01000036">
    <property type="protein sequence ID" value="TGY76809.1"/>
    <property type="molecule type" value="Genomic_DNA"/>
</dbReference>
<organism evidence="1 2">
    <name type="scientific">Lepagella muris</name>
    <dbReference type="NCBI Taxonomy" id="3032870"/>
    <lineage>
        <taxon>Bacteria</taxon>
        <taxon>Pseudomonadati</taxon>
        <taxon>Bacteroidota</taxon>
        <taxon>Bacteroidia</taxon>
        <taxon>Bacteroidales</taxon>
        <taxon>Muribaculaceae</taxon>
        <taxon>Lepagella</taxon>
    </lineage>
</organism>